<dbReference type="InterPro" id="IPR038136">
    <property type="entry name" value="CofD-like_dom_sf"/>
</dbReference>
<dbReference type="CDD" id="cd07187">
    <property type="entry name" value="YvcK_like"/>
    <property type="match status" value="1"/>
</dbReference>
<comment type="subcellular location">
    <subcellularLocation>
        <location evidence="2">Cytoplasm</location>
    </subcellularLocation>
</comment>
<dbReference type="HAMAP" id="MF_00973">
    <property type="entry name" value="Gluconeogen_factor"/>
    <property type="match status" value="1"/>
</dbReference>
<dbReference type="InterPro" id="IPR002882">
    <property type="entry name" value="CofD"/>
</dbReference>
<dbReference type="OrthoDB" id="9783842at2"/>
<dbReference type="SUPFAM" id="SSF142338">
    <property type="entry name" value="CofD-like"/>
    <property type="match status" value="1"/>
</dbReference>
<dbReference type="GO" id="GO:0005737">
    <property type="term" value="C:cytoplasm"/>
    <property type="evidence" value="ECO:0007669"/>
    <property type="project" value="UniProtKB-SubCell"/>
</dbReference>
<name>A0A1U7HHJ6_9CYAN</name>
<dbReference type="Pfam" id="PF01933">
    <property type="entry name" value="CofD"/>
    <property type="match status" value="1"/>
</dbReference>
<dbReference type="NCBIfam" id="TIGR01826">
    <property type="entry name" value="CofD_related"/>
    <property type="match status" value="1"/>
</dbReference>
<comment type="function">
    <text evidence="2">Required for morphogenesis under gluconeogenic growth conditions.</text>
</comment>
<evidence type="ECO:0000256" key="2">
    <source>
        <dbReference type="HAMAP-Rule" id="MF_00973"/>
    </source>
</evidence>
<dbReference type="STRING" id="1921803.NIES593_11330"/>
<sequence>MSENIKPKIVIIGGGSGVSTVLSELKKVADVTAVVSMMDSGGSSGRLRDEHGILPPGDVLKCISELLPDDEYSQKWRDLLNYRFHKGEGLKGHSLGNLILASAYDWEGGASFGIEAISQLLKIQGRVLPVTLNDVNLIAKLNDGSDLIGESLIDLRSNFELAIEYIYLSRRAQVYKPVVQAILEADHVIIGPGSLFTSILPNFLVEGLPEALRQTTAPKTYVVNLVTDPSETNGYKASDFIKKIEEYYCDGTRIDYAVVNVEAIDERLSRLYAKEYKFPVEPDLEACQKLVAKKVISGNLVKGKTILRHNSQRLAEILLAYSKPLAEEHADAKSYLQIKSSALNSELGNRYAQACV</sequence>
<proteinExistence type="inferred from homology"/>
<comment type="similarity">
    <text evidence="2">Belongs to the gluconeogenesis factor family.</text>
</comment>
<protein>
    <recommendedName>
        <fullName evidence="2">Putative gluconeogenesis factor</fullName>
    </recommendedName>
</protein>
<dbReference type="InterPro" id="IPR010119">
    <property type="entry name" value="Gluconeogen_factor"/>
</dbReference>
<dbReference type="GO" id="GO:0043743">
    <property type="term" value="F:LPPG:FO 2-phospho-L-lactate transferase activity"/>
    <property type="evidence" value="ECO:0007669"/>
    <property type="project" value="InterPro"/>
</dbReference>
<keyword evidence="1 2" id="KW-0963">Cytoplasm</keyword>
<dbReference type="EMBL" id="MRCB01000011">
    <property type="protein sequence ID" value="OKH23072.1"/>
    <property type="molecule type" value="Genomic_DNA"/>
</dbReference>
<dbReference type="AlphaFoldDB" id="A0A1U7HHJ6"/>
<gene>
    <name evidence="3" type="ORF">NIES593_11330</name>
</gene>
<accession>A0A1U7HHJ6</accession>
<evidence type="ECO:0000313" key="3">
    <source>
        <dbReference type="EMBL" id="OKH23072.1"/>
    </source>
</evidence>
<reference evidence="3 4" key="1">
    <citation type="submission" date="2016-11" db="EMBL/GenBank/DDBJ databases">
        <title>Draft Genome Sequences of Nine Cyanobacterial Strains from Diverse Habitats.</title>
        <authorList>
            <person name="Zhu T."/>
            <person name="Hou S."/>
            <person name="Lu X."/>
            <person name="Hess W.R."/>
        </authorList>
    </citation>
    <scope>NUCLEOTIDE SEQUENCE [LARGE SCALE GENOMIC DNA]</scope>
    <source>
        <strain evidence="3 4">NIES-593</strain>
    </source>
</reference>
<evidence type="ECO:0000256" key="1">
    <source>
        <dbReference type="ARBA" id="ARBA00022490"/>
    </source>
</evidence>
<dbReference type="PANTHER" id="PTHR30135">
    <property type="entry name" value="UNCHARACTERIZED PROTEIN YVCK-RELATED"/>
    <property type="match status" value="1"/>
</dbReference>
<dbReference type="Gene3D" id="3.40.50.10680">
    <property type="entry name" value="CofD-like domains"/>
    <property type="match status" value="1"/>
</dbReference>
<evidence type="ECO:0000313" key="4">
    <source>
        <dbReference type="Proteomes" id="UP000186868"/>
    </source>
</evidence>
<organism evidence="3 4">
    <name type="scientific">Hydrococcus rivularis NIES-593</name>
    <dbReference type="NCBI Taxonomy" id="1921803"/>
    <lineage>
        <taxon>Bacteria</taxon>
        <taxon>Bacillati</taxon>
        <taxon>Cyanobacteriota</taxon>
        <taxon>Cyanophyceae</taxon>
        <taxon>Pleurocapsales</taxon>
        <taxon>Hydrococcaceae</taxon>
        <taxon>Hydrococcus</taxon>
    </lineage>
</organism>
<dbReference type="PANTHER" id="PTHR30135:SF3">
    <property type="entry name" value="GLUCONEOGENESIS FACTOR-RELATED"/>
    <property type="match status" value="1"/>
</dbReference>
<dbReference type="GO" id="GO:0008360">
    <property type="term" value="P:regulation of cell shape"/>
    <property type="evidence" value="ECO:0007669"/>
    <property type="project" value="UniProtKB-UniRule"/>
</dbReference>
<dbReference type="Proteomes" id="UP000186868">
    <property type="component" value="Unassembled WGS sequence"/>
</dbReference>
<comment type="caution">
    <text evidence="3">The sequence shown here is derived from an EMBL/GenBank/DDBJ whole genome shotgun (WGS) entry which is preliminary data.</text>
</comment>
<keyword evidence="4" id="KW-1185">Reference proteome</keyword>